<feature type="domain" description="Flagellar hook-length control protein-like C-terminal" evidence="2">
    <location>
        <begin position="306"/>
        <end position="377"/>
    </location>
</feature>
<organism evidence="3 4">
    <name type="scientific">Thioalkalivibrio halophilus</name>
    <dbReference type="NCBI Taxonomy" id="252474"/>
    <lineage>
        <taxon>Bacteria</taxon>
        <taxon>Pseudomonadati</taxon>
        <taxon>Pseudomonadota</taxon>
        <taxon>Gammaproteobacteria</taxon>
        <taxon>Chromatiales</taxon>
        <taxon>Ectothiorhodospiraceae</taxon>
        <taxon>Thioalkalivibrio</taxon>
    </lineage>
</organism>
<keyword evidence="3" id="KW-0969">Cilium</keyword>
<keyword evidence="4" id="KW-1185">Reference proteome</keyword>
<evidence type="ECO:0000259" key="2">
    <source>
        <dbReference type="Pfam" id="PF02120"/>
    </source>
</evidence>
<keyword evidence="3" id="KW-0966">Cell projection</keyword>
<evidence type="ECO:0000313" key="3">
    <source>
        <dbReference type="EMBL" id="OOC11408.1"/>
    </source>
</evidence>
<name>A0A1V3A1Z1_9GAMM</name>
<dbReference type="CDD" id="cd17470">
    <property type="entry name" value="T3SS_Flik_C"/>
    <property type="match status" value="1"/>
</dbReference>
<dbReference type="InterPro" id="IPR038610">
    <property type="entry name" value="FliK-like_C_sf"/>
</dbReference>
<sequence>MGDFTGSRPLLPLPASADGARAGGVRDPLAAVGQRMEVRMIERLADGNVRLQVPATGGGSGGSGDRPGVMVARLAGAMSEALAARAESGQRLTAEVTRSSPSLEVRLLPSAGSPGIGTGSPAETDRLAALLRRTLPAARALAPTLQALSAAATPPDPRADTASTRIDALVRGLPDASGLTRPEGLQQATRASGVWLESMLAQSGTPGSAGPNVSGDLKARLLRAADALRQMPGTGPGGGAGSAPAGGTGPLLEGMLARLASLQLQATGDGADPQRWLFELPFRTPQGVQGLHGEIERHAGEHDGATEGDWRCHLTLDLPALGPTLIVLHSRAGQLHVHFTAERAETVERLQAGQGSLRDNLAARDLEPASLAVRQGDVDTDPQARPDRAHGMLDEQA</sequence>
<feature type="region of interest" description="Disordered" evidence="1">
    <location>
        <begin position="1"/>
        <end position="24"/>
    </location>
</feature>
<evidence type="ECO:0000313" key="4">
    <source>
        <dbReference type="Proteomes" id="UP000189177"/>
    </source>
</evidence>
<dbReference type="AlphaFoldDB" id="A0A1V3A1Z1"/>
<feature type="compositionally biased region" description="Basic and acidic residues" evidence="1">
    <location>
        <begin position="382"/>
        <end position="397"/>
    </location>
</feature>
<gene>
    <name evidence="3" type="ORF">B1A74_00950</name>
</gene>
<dbReference type="Pfam" id="PF02120">
    <property type="entry name" value="Flg_hook"/>
    <property type="match status" value="1"/>
</dbReference>
<feature type="region of interest" description="Disordered" evidence="1">
    <location>
        <begin position="369"/>
        <end position="397"/>
    </location>
</feature>
<dbReference type="Proteomes" id="UP000189177">
    <property type="component" value="Unassembled WGS sequence"/>
</dbReference>
<proteinExistence type="predicted"/>
<dbReference type="RefSeq" id="WP_026288861.1">
    <property type="nucleotide sequence ID" value="NZ_MUZR01000003.1"/>
</dbReference>
<dbReference type="STRING" id="252474.B1A74_00950"/>
<dbReference type="Gene3D" id="3.30.750.140">
    <property type="match status" value="1"/>
</dbReference>
<comment type="caution">
    <text evidence="3">The sequence shown here is derived from an EMBL/GenBank/DDBJ whole genome shotgun (WGS) entry which is preliminary data.</text>
</comment>
<evidence type="ECO:0000256" key="1">
    <source>
        <dbReference type="SAM" id="MobiDB-lite"/>
    </source>
</evidence>
<dbReference type="EMBL" id="MUZR01000003">
    <property type="protein sequence ID" value="OOC11408.1"/>
    <property type="molecule type" value="Genomic_DNA"/>
</dbReference>
<keyword evidence="3" id="KW-0282">Flagellum</keyword>
<dbReference type="OrthoDB" id="7055780at2"/>
<dbReference type="InterPro" id="IPR021136">
    <property type="entry name" value="Flagellar_hook_control-like_C"/>
</dbReference>
<protein>
    <submittedName>
        <fullName evidence="3">Flagellar hook-length control protein FliK</fullName>
    </submittedName>
</protein>
<reference evidence="3 4" key="1">
    <citation type="submission" date="2017-02" db="EMBL/GenBank/DDBJ databases">
        <title>Genomic diversity within the haloalkaliphilic genus Thioalkalivibrio.</title>
        <authorList>
            <person name="Ahn A.-C."/>
            <person name="Meier-Kolthoff J."/>
            <person name="Overmars L."/>
            <person name="Richter M."/>
            <person name="Woyke T."/>
            <person name="Sorokin D.Y."/>
            <person name="Muyzer G."/>
        </authorList>
    </citation>
    <scope>NUCLEOTIDE SEQUENCE [LARGE SCALE GENOMIC DNA]</scope>
    <source>
        <strain evidence="3 4">HL17</strain>
    </source>
</reference>
<accession>A0A1V3A1Z1</accession>